<evidence type="ECO:0000256" key="2">
    <source>
        <dbReference type="ARBA" id="ARBA00023136"/>
    </source>
</evidence>
<evidence type="ECO:0000313" key="6">
    <source>
        <dbReference type="EMBL" id="RDL44801.1"/>
    </source>
</evidence>
<comment type="caution">
    <text evidence="6">The sequence shown here is derived from an EMBL/GenBank/DDBJ whole genome shotgun (WGS) entry which is preliminary data.</text>
</comment>
<keyword evidence="3" id="KW-0998">Cell outer membrane</keyword>
<dbReference type="InterPro" id="IPR006665">
    <property type="entry name" value="OmpA-like"/>
</dbReference>
<dbReference type="CDD" id="cd07185">
    <property type="entry name" value="OmpA_C-like"/>
    <property type="match status" value="1"/>
</dbReference>
<gene>
    <name evidence="6" type="ORF">DN730_04075</name>
</gene>
<evidence type="ECO:0000313" key="7">
    <source>
        <dbReference type="Proteomes" id="UP000254326"/>
    </source>
</evidence>
<dbReference type="InterPro" id="IPR036737">
    <property type="entry name" value="OmpA-like_sf"/>
</dbReference>
<dbReference type="Proteomes" id="UP000254326">
    <property type="component" value="Unassembled WGS sequence"/>
</dbReference>
<dbReference type="Pfam" id="PF00691">
    <property type="entry name" value="OmpA"/>
    <property type="match status" value="1"/>
</dbReference>
<dbReference type="PANTHER" id="PTHR30329">
    <property type="entry name" value="STATOR ELEMENT OF FLAGELLAR MOTOR COMPLEX"/>
    <property type="match status" value="1"/>
</dbReference>
<dbReference type="SUPFAM" id="SSF103088">
    <property type="entry name" value="OmpA-like"/>
    <property type="match status" value="1"/>
</dbReference>
<sequence>MVNWQYVIVTFLCLWSVGTTLHAESLFNPNVTKKQLSDDDQDGVINVRDKCPDTPPRARVDNNGCHEITTKLLSVEMNVLFDSGKYDVKSRYFSEIKKVADFLRSQPGSSVVIEGHTDSVGNDEYNLALSQNRANAIAEVLINNFKIAKRRVEAVGYGETRPIASNDTKAGQARNRRVVAEVFANAVRDVERWTIYSVDDMR</sequence>
<dbReference type="EMBL" id="QKRA01000002">
    <property type="protein sequence ID" value="RDL44801.1"/>
    <property type="molecule type" value="Genomic_DNA"/>
</dbReference>
<dbReference type="PROSITE" id="PS51123">
    <property type="entry name" value="OMPA_2"/>
    <property type="match status" value="1"/>
</dbReference>
<dbReference type="OrthoDB" id="9782229at2"/>
<evidence type="ECO:0000256" key="1">
    <source>
        <dbReference type="ARBA" id="ARBA00004442"/>
    </source>
</evidence>
<proteinExistence type="predicted"/>
<dbReference type="PRINTS" id="PR01021">
    <property type="entry name" value="OMPADOMAIN"/>
</dbReference>
<dbReference type="PANTHER" id="PTHR30329:SF21">
    <property type="entry name" value="LIPOPROTEIN YIAD-RELATED"/>
    <property type="match status" value="1"/>
</dbReference>
<dbReference type="AlphaFoldDB" id="A0A370UAP5"/>
<feature type="domain" description="OmpA-like" evidence="5">
    <location>
        <begin position="68"/>
        <end position="186"/>
    </location>
</feature>
<dbReference type="Gene3D" id="3.30.1330.60">
    <property type="entry name" value="OmpA-like domain"/>
    <property type="match status" value="1"/>
</dbReference>
<evidence type="ECO:0000256" key="4">
    <source>
        <dbReference type="PROSITE-ProRule" id="PRU00473"/>
    </source>
</evidence>
<reference evidence="6 7" key="1">
    <citation type="submission" date="2018-06" db="EMBL/GenBank/DDBJ databases">
        <title>Marinomonas sp. YLB-05 draft genome sequence.</title>
        <authorList>
            <person name="Yu L."/>
            <person name="Tang X."/>
        </authorList>
    </citation>
    <scope>NUCLEOTIDE SEQUENCE [LARGE SCALE GENOMIC DNA]</scope>
    <source>
        <strain evidence="6 7">YLB-05</strain>
    </source>
</reference>
<name>A0A370UAP5_9GAMM</name>
<dbReference type="InterPro" id="IPR006664">
    <property type="entry name" value="OMP_bac"/>
</dbReference>
<keyword evidence="2 4" id="KW-0472">Membrane</keyword>
<comment type="subcellular location">
    <subcellularLocation>
        <location evidence="1">Cell outer membrane</location>
    </subcellularLocation>
</comment>
<dbReference type="PROSITE" id="PS01068">
    <property type="entry name" value="OMPA_1"/>
    <property type="match status" value="1"/>
</dbReference>
<evidence type="ECO:0000256" key="3">
    <source>
        <dbReference type="ARBA" id="ARBA00023237"/>
    </source>
</evidence>
<protein>
    <submittedName>
        <fullName evidence="6">OmpA family protein</fullName>
    </submittedName>
</protein>
<organism evidence="6 7">
    <name type="scientific">Marinomonas piezotolerans</name>
    <dbReference type="NCBI Taxonomy" id="2213058"/>
    <lineage>
        <taxon>Bacteria</taxon>
        <taxon>Pseudomonadati</taxon>
        <taxon>Pseudomonadota</taxon>
        <taxon>Gammaproteobacteria</taxon>
        <taxon>Oceanospirillales</taxon>
        <taxon>Oceanospirillaceae</taxon>
        <taxon>Marinomonas</taxon>
    </lineage>
</organism>
<dbReference type="InterPro" id="IPR050330">
    <property type="entry name" value="Bact_OuterMem_StrucFunc"/>
</dbReference>
<evidence type="ECO:0000259" key="5">
    <source>
        <dbReference type="PROSITE" id="PS51123"/>
    </source>
</evidence>
<dbReference type="InterPro" id="IPR006690">
    <property type="entry name" value="OMPA-like_CS"/>
</dbReference>
<dbReference type="GO" id="GO:0009279">
    <property type="term" value="C:cell outer membrane"/>
    <property type="evidence" value="ECO:0007669"/>
    <property type="project" value="UniProtKB-SubCell"/>
</dbReference>
<keyword evidence="7" id="KW-1185">Reference proteome</keyword>
<accession>A0A370UAP5</accession>
<dbReference type="RefSeq" id="WP_115466840.1">
    <property type="nucleotide sequence ID" value="NZ_QKRA01000002.1"/>
</dbReference>